<dbReference type="SUPFAM" id="SSF47413">
    <property type="entry name" value="lambda repressor-like DNA-binding domains"/>
    <property type="match status" value="1"/>
</dbReference>
<keyword evidence="3" id="KW-1185">Reference proteome</keyword>
<feature type="region of interest" description="Disordered" evidence="1">
    <location>
        <begin position="108"/>
        <end position="138"/>
    </location>
</feature>
<proteinExistence type="predicted"/>
<dbReference type="GO" id="GO:0003677">
    <property type="term" value="F:DNA binding"/>
    <property type="evidence" value="ECO:0007669"/>
    <property type="project" value="InterPro"/>
</dbReference>
<dbReference type="CDD" id="cd00093">
    <property type="entry name" value="HTH_XRE"/>
    <property type="match status" value="1"/>
</dbReference>
<dbReference type="AlphaFoldDB" id="A0AA43KCT0"/>
<dbReference type="RefSeq" id="WP_280655829.1">
    <property type="nucleotide sequence ID" value="NZ_JANQDH010000108.1"/>
</dbReference>
<dbReference type="InterPro" id="IPR010982">
    <property type="entry name" value="Lambda_DNA-bd_dom_sf"/>
</dbReference>
<dbReference type="Proteomes" id="UP001159387">
    <property type="component" value="Unassembled WGS sequence"/>
</dbReference>
<evidence type="ECO:0000313" key="2">
    <source>
        <dbReference type="EMBL" id="MDH6061887.1"/>
    </source>
</evidence>
<dbReference type="InterPro" id="IPR050400">
    <property type="entry name" value="Bact_Cytoskel_RodZ"/>
</dbReference>
<dbReference type="InterPro" id="IPR001387">
    <property type="entry name" value="Cro/C1-type_HTH"/>
</dbReference>
<feature type="compositionally biased region" description="Basic and acidic residues" evidence="1">
    <location>
        <begin position="108"/>
        <end position="119"/>
    </location>
</feature>
<name>A0AA43KCT0_9CYAN</name>
<dbReference type="PANTHER" id="PTHR34475:SF1">
    <property type="entry name" value="CYTOSKELETON PROTEIN RODZ"/>
    <property type="match status" value="1"/>
</dbReference>
<protein>
    <submittedName>
        <fullName evidence="2">Helix-turn-helix domain-containing protein</fullName>
    </submittedName>
</protein>
<accession>A0AA43KCT0</accession>
<organism evidence="2 3">
    <name type="scientific">Chrysosporum bergii ANA360D</name>
    <dbReference type="NCBI Taxonomy" id="617107"/>
    <lineage>
        <taxon>Bacteria</taxon>
        <taxon>Bacillati</taxon>
        <taxon>Cyanobacteriota</taxon>
        <taxon>Cyanophyceae</taxon>
        <taxon>Nostocales</taxon>
        <taxon>Nodulariaceae</taxon>
        <taxon>Chrysosporum</taxon>
    </lineage>
</organism>
<comment type="caution">
    <text evidence="2">The sequence shown here is derived from an EMBL/GenBank/DDBJ whole genome shotgun (WGS) entry which is preliminary data.</text>
</comment>
<evidence type="ECO:0000256" key="1">
    <source>
        <dbReference type="SAM" id="MobiDB-lite"/>
    </source>
</evidence>
<feature type="region of interest" description="Disordered" evidence="1">
    <location>
        <begin position="322"/>
        <end position="341"/>
    </location>
</feature>
<dbReference type="Gene3D" id="1.10.260.40">
    <property type="entry name" value="lambda repressor-like DNA-binding domains"/>
    <property type="match status" value="1"/>
</dbReference>
<sequence length="341" mass="36923">MTITPVYLLTIPGNPSIRISLDELRSLLGEIEAELHSSKVYLRAVATSEKLLGASAEQIKILLKAVGREAISLAFQQFAQAEKLTSSNDVCSTVEPEKPSDLNMKVEKETRVTDGKSDLSQESTVLSGKTPPINSTSAKPRKWFQTYKKPIAAELAKQKAAEQRQEIMYRIGEQLKQAREYRGLSLYQLNVYTHVPINHMEAIENGNFNLLPEDALVRGFIRAMGNALGLNGTKLAASLPASDPMQTVLPSWYNPKKSSGGLVMDVRPIHLYVGYTAVVAGAVGGLSLISQQAKTDRAVNPNMVDSPSSCVSKSSEISEVSVKPGLGSSHVGSDIAPPETF</sequence>
<reference evidence="2 3" key="1">
    <citation type="journal article" date="2023" name="J. Phycol.">
        <title>Chrysosporum ovalisporum is synonymous with the true-branching cyanobacterium Umezakia natans (Nostocales/Aphanizomenonaceae).</title>
        <authorList>
            <person name="McGregor G.B."/>
            <person name="Sendall B.C."/>
            <person name="Niiyama Y."/>
            <person name="Tuji A."/>
            <person name="Willis A."/>
        </authorList>
    </citation>
    <scope>NUCLEOTIDE SEQUENCE [LARGE SCALE GENOMIC DNA]</scope>
    <source>
        <strain evidence="2 3">ANA360D</strain>
    </source>
</reference>
<evidence type="ECO:0000313" key="3">
    <source>
        <dbReference type="Proteomes" id="UP001159387"/>
    </source>
</evidence>
<gene>
    <name evidence="2" type="ORF">NWP17_15840</name>
</gene>
<dbReference type="PANTHER" id="PTHR34475">
    <property type="match status" value="1"/>
</dbReference>
<feature type="compositionally biased region" description="Polar residues" evidence="1">
    <location>
        <begin position="120"/>
        <end position="138"/>
    </location>
</feature>
<dbReference type="EMBL" id="JANQDH010000108">
    <property type="protein sequence ID" value="MDH6061887.1"/>
    <property type="molecule type" value="Genomic_DNA"/>
</dbReference>
<dbReference type="Pfam" id="PF13413">
    <property type="entry name" value="HTH_25"/>
    <property type="match status" value="1"/>
</dbReference>